<evidence type="ECO:0000256" key="2">
    <source>
        <dbReference type="ARBA" id="ARBA00023315"/>
    </source>
</evidence>
<evidence type="ECO:0000313" key="4">
    <source>
        <dbReference type="EMBL" id="CUJ92049.1"/>
    </source>
</evidence>
<dbReference type="PROSITE" id="PS51186">
    <property type="entry name" value="GNAT"/>
    <property type="match status" value="1"/>
</dbReference>
<accession>A0A0P1I5R4</accession>
<dbReference type="InterPro" id="IPR050832">
    <property type="entry name" value="Bact_Acetyltransf"/>
</dbReference>
<keyword evidence="5" id="KW-1185">Reference proteome</keyword>
<sequence length="173" mass="19287">MSPTITLCHEPPDKDRMNALLGEYYDLMIQRIVDMGGKDPSGDGDAIEEFWQEIDSFMPPKGRLYIASTEDGTFVGCGSLKVMDQTRGELKRLFVKPSMRGTGLGRALVQLRIDAAREMGLTELYVDTVSANVEMRGLYAKLGFEEISGYDGCATAKLLPELLPYLTFYRITL</sequence>
<dbReference type="PANTHER" id="PTHR43877:SF2">
    <property type="entry name" value="AMINOALKYLPHOSPHONATE N-ACETYLTRANSFERASE-RELATED"/>
    <property type="match status" value="1"/>
</dbReference>
<reference evidence="5" key="1">
    <citation type="submission" date="2015-09" db="EMBL/GenBank/DDBJ databases">
        <authorList>
            <person name="Rodrigo-Torres Lidia"/>
            <person name="Arahal R.David."/>
        </authorList>
    </citation>
    <scope>NUCLEOTIDE SEQUENCE [LARGE SCALE GENOMIC DNA]</scope>
    <source>
        <strain evidence="5">CECT 7735</strain>
    </source>
</reference>
<organism evidence="4 5">
    <name type="scientific">Shimia thalassica</name>
    <dbReference type="NCBI Taxonomy" id="1715693"/>
    <lineage>
        <taxon>Bacteria</taxon>
        <taxon>Pseudomonadati</taxon>
        <taxon>Pseudomonadota</taxon>
        <taxon>Alphaproteobacteria</taxon>
        <taxon>Rhodobacterales</taxon>
        <taxon>Roseobacteraceae</taxon>
    </lineage>
</organism>
<evidence type="ECO:0000256" key="1">
    <source>
        <dbReference type="ARBA" id="ARBA00022679"/>
    </source>
</evidence>
<dbReference type="PANTHER" id="PTHR43877">
    <property type="entry name" value="AMINOALKYLPHOSPHONATE N-ACETYLTRANSFERASE-RELATED-RELATED"/>
    <property type="match status" value="1"/>
</dbReference>
<dbReference type="GeneID" id="83880497"/>
<dbReference type="CDD" id="cd04301">
    <property type="entry name" value="NAT_SF"/>
    <property type="match status" value="1"/>
</dbReference>
<dbReference type="Pfam" id="PF00583">
    <property type="entry name" value="Acetyltransf_1"/>
    <property type="match status" value="1"/>
</dbReference>
<evidence type="ECO:0000313" key="5">
    <source>
        <dbReference type="Proteomes" id="UP000051870"/>
    </source>
</evidence>
<keyword evidence="1 4" id="KW-0808">Transferase</keyword>
<dbReference type="EC" id="2.3.1.1" evidence="4"/>
<proteinExistence type="predicted"/>
<dbReference type="SUPFAM" id="SSF55729">
    <property type="entry name" value="Acyl-CoA N-acyltransferases (Nat)"/>
    <property type="match status" value="1"/>
</dbReference>
<feature type="domain" description="N-acetyltransferase" evidence="3">
    <location>
        <begin position="3"/>
        <end position="164"/>
    </location>
</feature>
<keyword evidence="2 4" id="KW-0012">Acyltransferase</keyword>
<dbReference type="STRING" id="1715693.PH7735_01442"/>
<name>A0A0P1I5R4_9RHOB</name>
<dbReference type="InterPro" id="IPR000182">
    <property type="entry name" value="GNAT_dom"/>
</dbReference>
<dbReference type="EMBL" id="CYTW01000001">
    <property type="protein sequence ID" value="CUJ92049.1"/>
    <property type="molecule type" value="Genomic_DNA"/>
</dbReference>
<gene>
    <name evidence="4" type="primary">argA</name>
    <name evidence="4" type="ORF">PH7735_01442</name>
</gene>
<dbReference type="Gene3D" id="3.40.630.30">
    <property type="match status" value="1"/>
</dbReference>
<dbReference type="GO" id="GO:0016747">
    <property type="term" value="F:acyltransferase activity, transferring groups other than amino-acyl groups"/>
    <property type="evidence" value="ECO:0007669"/>
    <property type="project" value="InterPro"/>
</dbReference>
<dbReference type="AlphaFoldDB" id="A0A0P1I5R4"/>
<evidence type="ECO:0000259" key="3">
    <source>
        <dbReference type="PROSITE" id="PS51186"/>
    </source>
</evidence>
<protein>
    <submittedName>
        <fullName evidence="4">Amino-acid acetyltransferase</fullName>
        <ecNumber evidence="4">2.3.1.1</ecNumber>
    </submittedName>
</protein>
<dbReference type="Proteomes" id="UP000051870">
    <property type="component" value="Unassembled WGS sequence"/>
</dbReference>
<dbReference type="InterPro" id="IPR016181">
    <property type="entry name" value="Acyl_CoA_acyltransferase"/>
</dbReference>
<dbReference type="RefSeq" id="WP_158503196.1">
    <property type="nucleotide sequence ID" value="NZ_CYTW01000001.1"/>
</dbReference>